<reference evidence="1 2" key="1">
    <citation type="submission" date="2016-07" db="EMBL/GenBank/DDBJ databases">
        <title>Pervasive Adenine N6-methylation of Active Genes in Fungi.</title>
        <authorList>
            <consortium name="DOE Joint Genome Institute"/>
            <person name="Mondo S.J."/>
            <person name="Dannebaum R.O."/>
            <person name="Kuo R.C."/>
            <person name="Labutti K."/>
            <person name="Haridas S."/>
            <person name="Kuo A."/>
            <person name="Salamov A."/>
            <person name="Ahrendt S.R."/>
            <person name="Lipzen A."/>
            <person name="Sullivan W."/>
            <person name="Andreopoulos W.B."/>
            <person name="Clum A."/>
            <person name="Lindquist E."/>
            <person name="Daum C."/>
            <person name="Ramamoorthy G.K."/>
            <person name="Gryganskyi A."/>
            <person name="Culley D."/>
            <person name="Magnuson J.K."/>
            <person name="James T.Y."/>
            <person name="O'Malley M.A."/>
            <person name="Stajich J.E."/>
            <person name="Spatafora J.W."/>
            <person name="Visel A."/>
            <person name="Grigoriev I.V."/>
        </authorList>
    </citation>
    <scope>NUCLEOTIDE SEQUENCE [LARGE SCALE GENOMIC DNA]</scope>
    <source>
        <strain evidence="1 2">JEL800</strain>
    </source>
</reference>
<keyword evidence="2" id="KW-1185">Reference proteome</keyword>
<evidence type="ECO:0000313" key="1">
    <source>
        <dbReference type="EMBL" id="ORY50300.1"/>
    </source>
</evidence>
<comment type="caution">
    <text evidence="1">The sequence shown here is derived from an EMBL/GenBank/DDBJ whole genome shotgun (WGS) entry which is preliminary data.</text>
</comment>
<organism evidence="1 2">
    <name type="scientific">Rhizoclosmatium globosum</name>
    <dbReference type="NCBI Taxonomy" id="329046"/>
    <lineage>
        <taxon>Eukaryota</taxon>
        <taxon>Fungi</taxon>
        <taxon>Fungi incertae sedis</taxon>
        <taxon>Chytridiomycota</taxon>
        <taxon>Chytridiomycota incertae sedis</taxon>
        <taxon>Chytridiomycetes</taxon>
        <taxon>Chytridiales</taxon>
        <taxon>Chytriomycetaceae</taxon>
        <taxon>Rhizoclosmatium</taxon>
    </lineage>
</organism>
<evidence type="ECO:0000313" key="2">
    <source>
        <dbReference type="Proteomes" id="UP000193642"/>
    </source>
</evidence>
<name>A0A1Y2CTB1_9FUNG</name>
<dbReference type="OrthoDB" id="2154904at2759"/>
<dbReference type="EMBL" id="MCGO01000007">
    <property type="protein sequence ID" value="ORY50300.1"/>
    <property type="molecule type" value="Genomic_DNA"/>
</dbReference>
<sequence>MLGVVEFAESCQDVFSHIATIYGVLMAHDDATFGFAVLRDLLGDLIERGTEVFQEDRSYWDKFDGCQNVQP</sequence>
<protein>
    <submittedName>
        <fullName evidence="1">Uncharacterized protein</fullName>
    </submittedName>
</protein>
<gene>
    <name evidence="1" type="ORF">BCR33DRAFT_526104</name>
</gene>
<accession>A0A1Y2CTB1</accession>
<dbReference type="Proteomes" id="UP000193642">
    <property type="component" value="Unassembled WGS sequence"/>
</dbReference>
<proteinExistence type="predicted"/>
<dbReference type="AlphaFoldDB" id="A0A1Y2CTB1"/>